<dbReference type="InterPro" id="IPR046453">
    <property type="entry name" value="GpA_ATPase"/>
</dbReference>
<feature type="domain" description="Phage terminase large subunit GpA ATPase" evidence="2">
    <location>
        <begin position="44"/>
        <end position="286"/>
    </location>
</feature>
<dbReference type="InterPro" id="IPR027417">
    <property type="entry name" value="P-loop_NTPase"/>
</dbReference>
<dbReference type="EMBL" id="JAOURS010000015">
    <property type="protein sequence ID" value="MDC6639557.1"/>
    <property type="molecule type" value="Genomic_DNA"/>
</dbReference>
<feature type="region of interest" description="Disordered" evidence="1">
    <location>
        <begin position="582"/>
        <end position="625"/>
    </location>
</feature>
<sequence>MNKTIAVLKNAVPIIKPPKKLNPSEWAENLVLPDGAAAGQKLKLYSFQKEMLDIIESDQYRKVVYKTSAQIAKTTLLNSALFYWMATDSSNIGIAQSSLAELKQWKSAKIDKTIEQVPVLQELVTDKNDKTKANNQQQTELKDGSFLYFMTLGSAKALRGKTLKRIILDEVSAIDQNSPEGNPIRLAEQRATDFGQEAKILISSTPTFSGDAIDVEYQNSDQREFFVKCIHCQHEHTLKWENVKFEWKKNGKRDIPDASTAKLHCPECQEEITESQRIKMVSTGRWIALNPSVTDTAGFYINRLYSPNSTIQAIAKEFELAWFEYNYQSFYNTVLGLHYSDLQEEIDDLALENLRDDSFDLSHIPDSVLGIVVGCDQQLDRLEASVLGFNETELFVLGHRFFYSPNCEIKGAKAYTDLAAFCNQRFKTVSGREVPILKVAVDGGNGRAVATVNSFCQQYKKFEMIKGSSNTKGDLFKRSTSEGRQFYMLNVHEGKNWVRSLLNNAVAGKSDAPLTLRFAHDLPDDYFEQVTAENLERSGTGVRWKQITGRRNEALDTLVYSLCMMKLALSKLGGQPFKKLREYRSSKRTDEQSASTESTKPVKPTEPNNKYTKPKAKSIGKSWFG</sequence>
<evidence type="ECO:0000313" key="5">
    <source>
        <dbReference type="Proteomes" id="UP001149314"/>
    </source>
</evidence>
<reference evidence="4" key="1">
    <citation type="journal article" date="2023" name="Genes Genomics">
        <title>Genomic insights of Leclercia adecarboxylata strains linked to an outbreak in public hospitals in Mexico.</title>
        <authorList>
            <person name="Barrios-Villa E."/>
            <person name="Pacheco-Flores B."/>
            <person name="Lozano-Zarain P."/>
            <person name="Del Campo-Ortega R."/>
            <person name="de Jesus Ascencio-Montiel I."/>
            <person name="Gonzalez-Leon M."/>
            <person name="Camorlinga-Ponce M."/>
            <person name="Gaytan Cervantes F.J."/>
            <person name="Gonzalez Torres C."/>
            <person name="Aguilar E."/>
            <person name="Gonzalez Ibarra J."/>
            <person name="Torres Lopez F.J."/>
            <person name="Rosas-Vargas H."/>
            <person name="Gonzalez-Bonilla C.R."/>
            <person name="Del Carmen Rocha-Gracia R."/>
        </authorList>
    </citation>
    <scope>NUCLEOTIDE SEQUENCE</scope>
    <source>
        <strain evidence="4">Lac40</strain>
    </source>
</reference>
<gene>
    <name evidence="4" type="ORF">OEZ79_15040</name>
</gene>
<dbReference type="GO" id="GO:0004519">
    <property type="term" value="F:endonuclease activity"/>
    <property type="evidence" value="ECO:0007669"/>
    <property type="project" value="InterPro"/>
</dbReference>
<dbReference type="GO" id="GO:0016887">
    <property type="term" value="F:ATP hydrolysis activity"/>
    <property type="evidence" value="ECO:0007669"/>
    <property type="project" value="InterPro"/>
</dbReference>
<dbReference type="InterPro" id="IPR046454">
    <property type="entry name" value="GpA_endonuclease"/>
</dbReference>
<evidence type="ECO:0000259" key="2">
    <source>
        <dbReference type="Pfam" id="PF05876"/>
    </source>
</evidence>
<dbReference type="AlphaFoldDB" id="A0A9X3YB62"/>
<protein>
    <submittedName>
        <fullName evidence="4">Phage terminase large subunit family protein</fullName>
    </submittedName>
</protein>
<organism evidence="4 5">
    <name type="scientific">Leclercia adecarboxylata</name>
    <dbReference type="NCBI Taxonomy" id="83655"/>
    <lineage>
        <taxon>Bacteria</taxon>
        <taxon>Pseudomonadati</taxon>
        <taxon>Pseudomonadota</taxon>
        <taxon>Gammaproteobacteria</taxon>
        <taxon>Enterobacterales</taxon>
        <taxon>Enterobacteriaceae</taxon>
        <taxon>Leclercia</taxon>
    </lineage>
</organism>
<dbReference type="Pfam" id="PF20454">
    <property type="entry name" value="GpA_nuclease"/>
    <property type="match status" value="1"/>
</dbReference>
<feature type="compositionally biased region" description="Basic and acidic residues" evidence="1">
    <location>
        <begin position="582"/>
        <end position="591"/>
    </location>
</feature>
<dbReference type="Pfam" id="PF05876">
    <property type="entry name" value="GpA_ATPase"/>
    <property type="match status" value="1"/>
</dbReference>
<accession>A0A9X3YB62</accession>
<name>A0A9X3YB62_9ENTR</name>
<feature type="domain" description="Terminase large subunit GpA endonuclease" evidence="3">
    <location>
        <begin position="296"/>
        <end position="566"/>
    </location>
</feature>
<comment type="caution">
    <text evidence="4">The sequence shown here is derived from an EMBL/GenBank/DDBJ whole genome shotgun (WGS) entry which is preliminary data.</text>
</comment>
<evidence type="ECO:0000313" key="4">
    <source>
        <dbReference type="EMBL" id="MDC6639557.1"/>
    </source>
</evidence>
<proteinExistence type="predicted"/>
<dbReference type="RefSeq" id="WP_191152803.1">
    <property type="nucleotide sequence ID" value="NZ_CP060824.1"/>
</dbReference>
<evidence type="ECO:0000259" key="3">
    <source>
        <dbReference type="Pfam" id="PF20454"/>
    </source>
</evidence>
<dbReference type="Gene3D" id="3.40.50.300">
    <property type="entry name" value="P-loop containing nucleotide triphosphate hydrolases"/>
    <property type="match status" value="1"/>
</dbReference>
<evidence type="ECO:0000256" key="1">
    <source>
        <dbReference type="SAM" id="MobiDB-lite"/>
    </source>
</evidence>
<dbReference type="Proteomes" id="UP001149314">
    <property type="component" value="Unassembled WGS sequence"/>
</dbReference>